<reference evidence="7" key="1">
    <citation type="submission" date="2015-01" db="EMBL/GenBank/DDBJ databases">
        <title>Flavisolibacter sp./LCS9/ whole genome sequencing.</title>
        <authorList>
            <person name="Kim M.K."/>
            <person name="Srinivasan S."/>
            <person name="Lee J.-J."/>
        </authorList>
    </citation>
    <scope>NUCLEOTIDE SEQUENCE [LARGE SCALE GENOMIC DNA]</scope>
    <source>
        <strain evidence="7">LCS9</strain>
    </source>
</reference>
<dbReference type="InterPro" id="IPR001789">
    <property type="entry name" value="Sig_transdc_resp-reg_receiver"/>
</dbReference>
<dbReference type="Proteomes" id="UP000077177">
    <property type="component" value="Chromosome"/>
</dbReference>
<feature type="domain" description="HTH luxR-type" evidence="4">
    <location>
        <begin position="145"/>
        <end position="210"/>
    </location>
</feature>
<evidence type="ECO:0000313" key="7">
    <source>
        <dbReference type="Proteomes" id="UP000077177"/>
    </source>
</evidence>
<accession>A0A172U251</accession>
<proteinExistence type="predicted"/>
<feature type="modified residue" description="4-aspartylphosphate" evidence="3">
    <location>
        <position position="56"/>
    </location>
</feature>
<keyword evidence="1 3" id="KW-0597">Phosphoprotein</keyword>
<dbReference type="SMART" id="SM00421">
    <property type="entry name" value="HTH_LUXR"/>
    <property type="match status" value="1"/>
</dbReference>
<evidence type="ECO:0000256" key="2">
    <source>
        <dbReference type="ARBA" id="ARBA00023125"/>
    </source>
</evidence>
<dbReference type="InterPro" id="IPR011006">
    <property type="entry name" value="CheY-like_superfamily"/>
</dbReference>
<dbReference type="OrthoDB" id="654364at2"/>
<dbReference type="PANTHER" id="PTHR43214">
    <property type="entry name" value="TWO-COMPONENT RESPONSE REGULATOR"/>
    <property type="match status" value="1"/>
</dbReference>
<dbReference type="InterPro" id="IPR016032">
    <property type="entry name" value="Sig_transdc_resp-reg_C-effctor"/>
</dbReference>
<dbReference type="PROSITE" id="PS50110">
    <property type="entry name" value="RESPONSE_REGULATORY"/>
    <property type="match status" value="1"/>
</dbReference>
<sequence length="214" mass="24177">MKKKTILIADDHILFRDSLRQILFTHQLYEVIDCCASMNQAIEIAEKAHPNIFIMDINMPDLSGTEAVDIIRKCSPTTHILVLSMHTEPTYARQLLKKGALGYMTKSSPLRELFIALGEISEGRRYICHEIKDNITLQLIEGKGKSVKITQLSKREFQIVEAVKEGLSSKEIGRKLGITLSTVNVHRTKILKKLNLSNAAALVDYVNNYNLNIE</sequence>
<dbReference type="AlphaFoldDB" id="A0A172U251"/>
<dbReference type="CDD" id="cd17535">
    <property type="entry name" value="REC_NarL-like"/>
    <property type="match status" value="1"/>
</dbReference>
<evidence type="ECO:0000259" key="5">
    <source>
        <dbReference type="PROSITE" id="PS50110"/>
    </source>
</evidence>
<dbReference type="Pfam" id="PF00196">
    <property type="entry name" value="GerE"/>
    <property type="match status" value="1"/>
</dbReference>
<dbReference type="InterPro" id="IPR039420">
    <property type="entry name" value="WalR-like"/>
</dbReference>
<keyword evidence="2" id="KW-0238">DNA-binding</keyword>
<dbReference type="CDD" id="cd06170">
    <property type="entry name" value="LuxR_C_like"/>
    <property type="match status" value="1"/>
</dbReference>
<evidence type="ECO:0008006" key="8">
    <source>
        <dbReference type="Google" id="ProtNLM"/>
    </source>
</evidence>
<dbReference type="STRING" id="1492898.SY85_24810"/>
<dbReference type="SUPFAM" id="SSF52172">
    <property type="entry name" value="CheY-like"/>
    <property type="match status" value="1"/>
</dbReference>
<dbReference type="KEGG" id="fla:SY85_24810"/>
<reference evidence="6 7" key="2">
    <citation type="journal article" date="2016" name="Int. J. Syst. Evol. Microbiol.">
        <title>Flavisolibacter tropicus sp. nov., isolated from tropical soil.</title>
        <authorList>
            <person name="Lee J.J."/>
            <person name="Kang M.S."/>
            <person name="Kim G.S."/>
            <person name="Lee C.S."/>
            <person name="Lim S."/>
            <person name="Lee J."/>
            <person name="Roh S.H."/>
            <person name="Kang H."/>
            <person name="Ha J.M."/>
            <person name="Bae S."/>
            <person name="Jung H.Y."/>
            <person name="Kim M.K."/>
        </authorList>
    </citation>
    <scope>NUCLEOTIDE SEQUENCE [LARGE SCALE GENOMIC DNA]</scope>
    <source>
        <strain evidence="6 7">LCS9</strain>
    </source>
</reference>
<dbReference type="RefSeq" id="WP_066409096.1">
    <property type="nucleotide sequence ID" value="NZ_CP011390.1"/>
</dbReference>
<dbReference type="GO" id="GO:0000160">
    <property type="term" value="P:phosphorelay signal transduction system"/>
    <property type="evidence" value="ECO:0007669"/>
    <property type="project" value="InterPro"/>
</dbReference>
<protein>
    <recommendedName>
        <fullName evidence="8">LuxR family transcriptional regulator</fullName>
    </recommendedName>
</protein>
<organism evidence="6 7">
    <name type="scientific">Flavisolibacter tropicus</name>
    <dbReference type="NCBI Taxonomy" id="1492898"/>
    <lineage>
        <taxon>Bacteria</taxon>
        <taxon>Pseudomonadati</taxon>
        <taxon>Bacteroidota</taxon>
        <taxon>Chitinophagia</taxon>
        <taxon>Chitinophagales</taxon>
        <taxon>Chitinophagaceae</taxon>
        <taxon>Flavisolibacter</taxon>
    </lineage>
</organism>
<evidence type="ECO:0000256" key="1">
    <source>
        <dbReference type="ARBA" id="ARBA00022553"/>
    </source>
</evidence>
<dbReference type="PROSITE" id="PS50043">
    <property type="entry name" value="HTH_LUXR_2"/>
    <property type="match status" value="1"/>
</dbReference>
<name>A0A172U251_9BACT</name>
<dbReference type="SMART" id="SM00448">
    <property type="entry name" value="REC"/>
    <property type="match status" value="1"/>
</dbReference>
<keyword evidence="7" id="KW-1185">Reference proteome</keyword>
<dbReference type="InterPro" id="IPR058245">
    <property type="entry name" value="NreC/VraR/RcsB-like_REC"/>
</dbReference>
<dbReference type="Gene3D" id="3.40.50.2300">
    <property type="match status" value="1"/>
</dbReference>
<dbReference type="SUPFAM" id="SSF46894">
    <property type="entry name" value="C-terminal effector domain of the bipartite response regulators"/>
    <property type="match status" value="1"/>
</dbReference>
<evidence type="ECO:0000259" key="4">
    <source>
        <dbReference type="PROSITE" id="PS50043"/>
    </source>
</evidence>
<evidence type="ECO:0000313" key="6">
    <source>
        <dbReference type="EMBL" id="ANE53204.1"/>
    </source>
</evidence>
<dbReference type="GO" id="GO:0006355">
    <property type="term" value="P:regulation of DNA-templated transcription"/>
    <property type="evidence" value="ECO:0007669"/>
    <property type="project" value="InterPro"/>
</dbReference>
<feature type="domain" description="Response regulatory" evidence="5">
    <location>
        <begin position="5"/>
        <end position="121"/>
    </location>
</feature>
<dbReference type="Pfam" id="PF00072">
    <property type="entry name" value="Response_reg"/>
    <property type="match status" value="1"/>
</dbReference>
<dbReference type="EMBL" id="CP011390">
    <property type="protein sequence ID" value="ANE53204.1"/>
    <property type="molecule type" value="Genomic_DNA"/>
</dbReference>
<dbReference type="PRINTS" id="PR00038">
    <property type="entry name" value="HTHLUXR"/>
</dbReference>
<dbReference type="GO" id="GO:0003677">
    <property type="term" value="F:DNA binding"/>
    <property type="evidence" value="ECO:0007669"/>
    <property type="project" value="UniProtKB-KW"/>
</dbReference>
<evidence type="ECO:0000256" key="3">
    <source>
        <dbReference type="PROSITE-ProRule" id="PRU00169"/>
    </source>
</evidence>
<dbReference type="PANTHER" id="PTHR43214:SF43">
    <property type="entry name" value="TWO-COMPONENT RESPONSE REGULATOR"/>
    <property type="match status" value="1"/>
</dbReference>
<dbReference type="InterPro" id="IPR000792">
    <property type="entry name" value="Tscrpt_reg_LuxR_C"/>
</dbReference>
<gene>
    <name evidence="6" type="ORF">SY85_24810</name>
</gene>